<protein>
    <submittedName>
        <fullName evidence="1">Uncharacterized protein</fullName>
    </submittedName>
</protein>
<dbReference type="Proteomes" id="UP000001396">
    <property type="component" value="Unassembled WGS sequence"/>
</dbReference>
<keyword evidence="2" id="KW-1185">Reference proteome</keyword>
<sequence length="211" mass="23055">MPTILIGESSCLGGDGFISVNNPRSDHVYKLFTDFESLYEFSTEANIINQCVQGTNGVVKLSSFYGGDIYTINGTVYNTNNPSLPPGFYLINVTMGSGTCNTTLGNEVTVEKSIISSSISSSSCETIHISTSAPLSNNFNPPRKFCIENLMKVSFLIKIETNLETSNSKRCPSSLEIPCHSCSPGLIEIHDLSEREIIDLIKLGDSDWIYN</sequence>
<name>D3AWY7_HETP5</name>
<organism evidence="1 2">
    <name type="scientific">Heterostelium pallidum (strain ATCC 26659 / Pp 5 / PN500)</name>
    <name type="common">Cellular slime mold</name>
    <name type="synonym">Polysphondylium pallidum</name>
    <dbReference type="NCBI Taxonomy" id="670386"/>
    <lineage>
        <taxon>Eukaryota</taxon>
        <taxon>Amoebozoa</taxon>
        <taxon>Evosea</taxon>
        <taxon>Eumycetozoa</taxon>
        <taxon>Dictyostelia</taxon>
        <taxon>Acytosteliales</taxon>
        <taxon>Acytosteliaceae</taxon>
        <taxon>Heterostelium</taxon>
    </lineage>
</organism>
<evidence type="ECO:0000313" key="2">
    <source>
        <dbReference type="Proteomes" id="UP000001396"/>
    </source>
</evidence>
<evidence type="ECO:0000313" key="1">
    <source>
        <dbReference type="EMBL" id="EFA86810.1"/>
    </source>
</evidence>
<dbReference type="InParanoid" id="D3AWY7"/>
<comment type="caution">
    <text evidence="1">The sequence shown here is derived from an EMBL/GenBank/DDBJ whole genome shotgun (WGS) entry which is preliminary data.</text>
</comment>
<dbReference type="GeneID" id="31356147"/>
<dbReference type="AlphaFoldDB" id="D3AWY7"/>
<dbReference type="EMBL" id="ADBJ01000002">
    <property type="protein sequence ID" value="EFA86810.1"/>
    <property type="molecule type" value="Genomic_DNA"/>
</dbReference>
<reference evidence="1 2" key="1">
    <citation type="journal article" date="2011" name="Genome Res.">
        <title>Phylogeny-wide analysis of social amoeba genomes highlights ancient origins for complex intercellular communication.</title>
        <authorList>
            <person name="Heidel A.J."/>
            <person name="Lawal H.M."/>
            <person name="Felder M."/>
            <person name="Schilde C."/>
            <person name="Helps N.R."/>
            <person name="Tunggal B."/>
            <person name="Rivero F."/>
            <person name="John U."/>
            <person name="Schleicher M."/>
            <person name="Eichinger L."/>
            <person name="Platzer M."/>
            <person name="Noegel A.A."/>
            <person name="Schaap P."/>
            <person name="Gloeckner G."/>
        </authorList>
    </citation>
    <scope>NUCLEOTIDE SEQUENCE [LARGE SCALE GENOMIC DNA]</scope>
    <source>
        <strain evidence="2">ATCC 26659 / Pp 5 / PN500</strain>
    </source>
</reference>
<accession>D3AWY7</accession>
<proteinExistence type="predicted"/>
<gene>
    <name evidence="1" type="ORF">PPL_00615</name>
</gene>
<dbReference type="RefSeq" id="XP_020438913.1">
    <property type="nucleotide sequence ID" value="XM_020571639.1"/>
</dbReference>